<gene>
    <name evidence="4" type="ORF">MARA_51130</name>
</gene>
<keyword evidence="5" id="KW-1185">Reference proteome</keyword>
<feature type="domain" description="Guanylate cyclase" evidence="3">
    <location>
        <begin position="110"/>
        <end position="222"/>
    </location>
</feature>
<keyword evidence="2" id="KW-0472">Membrane</keyword>
<dbReference type="SMART" id="SM00044">
    <property type="entry name" value="CYCc"/>
    <property type="match status" value="1"/>
</dbReference>
<keyword evidence="2" id="KW-0812">Transmembrane</keyword>
<dbReference type="KEGG" id="marz:MARA_51130"/>
<name>A0A7I7S6L3_9MYCO</name>
<dbReference type="EMBL" id="AP022593">
    <property type="protein sequence ID" value="BBY51645.1"/>
    <property type="molecule type" value="Genomic_DNA"/>
</dbReference>
<dbReference type="GO" id="GO:0004016">
    <property type="term" value="F:adenylate cyclase activity"/>
    <property type="evidence" value="ECO:0007669"/>
    <property type="project" value="UniProtKB-ARBA"/>
</dbReference>
<proteinExistence type="inferred from homology"/>
<evidence type="ECO:0000313" key="4">
    <source>
        <dbReference type="EMBL" id="BBY51645.1"/>
    </source>
</evidence>
<evidence type="ECO:0000259" key="3">
    <source>
        <dbReference type="PROSITE" id="PS50125"/>
    </source>
</evidence>
<comment type="similarity">
    <text evidence="1">Belongs to the adenylyl cyclase class-3 family.</text>
</comment>
<dbReference type="InterPro" id="IPR001054">
    <property type="entry name" value="A/G_cyclase"/>
</dbReference>
<dbReference type="CDD" id="cd07302">
    <property type="entry name" value="CHD"/>
    <property type="match status" value="1"/>
</dbReference>
<accession>A0A7I7S6L3</accession>
<dbReference type="Pfam" id="PF00211">
    <property type="entry name" value="Guanylate_cyc"/>
    <property type="match status" value="1"/>
</dbReference>
<dbReference type="PROSITE" id="PS50125">
    <property type="entry name" value="GUANYLATE_CYCLASE_2"/>
    <property type="match status" value="1"/>
</dbReference>
<sequence length="271" mass="29103">MSTPSTLEVILIVATALLSAGLITFIALFVAARRQLSSARRELELMRTEGSGRRRRRGVGPMAVKTVLKTADAVLNRGLGAVQNSIDQLAGWAQVERPDLARLTPGGDVVLVFSDIEGSTRLNAALGDKAWVKLLERHDDLVHTHVARHGGHVVKSQGDGFMIAFAEPRDAVLFGTDVQRALEANPQRWQDIRIRIGVHMGTSVRRGDDLFGLDVATAARVADQADGGEILVSAPVRDAVSDLADVHWGPPRDVELKGVPGVHTLHPVLAG</sequence>
<dbReference type="Gene3D" id="3.30.70.1230">
    <property type="entry name" value="Nucleotide cyclase"/>
    <property type="match status" value="1"/>
</dbReference>
<dbReference type="PANTHER" id="PTHR43081:SF1">
    <property type="entry name" value="ADENYLATE CYCLASE, TERMINAL-DIFFERENTIATION SPECIFIC"/>
    <property type="match status" value="1"/>
</dbReference>
<dbReference type="SUPFAM" id="SSF55073">
    <property type="entry name" value="Nucleotide cyclase"/>
    <property type="match status" value="1"/>
</dbReference>
<keyword evidence="2" id="KW-1133">Transmembrane helix</keyword>
<dbReference type="GO" id="GO:0035556">
    <property type="term" value="P:intracellular signal transduction"/>
    <property type="evidence" value="ECO:0007669"/>
    <property type="project" value="InterPro"/>
</dbReference>
<evidence type="ECO:0000256" key="1">
    <source>
        <dbReference type="ARBA" id="ARBA00005381"/>
    </source>
</evidence>
<evidence type="ECO:0000256" key="2">
    <source>
        <dbReference type="SAM" id="Phobius"/>
    </source>
</evidence>
<dbReference type="AlphaFoldDB" id="A0A7I7S6L3"/>
<dbReference type="GO" id="GO:0009190">
    <property type="term" value="P:cyclic nucleotide biosynthetic process"/>
    <property type="evidence" value="ECO:0007669"/>
    <property type="project" value="InterPro"/>
</dbReference>
<dbReference type="Proteomes" id="UP000467428">
    <property type="component" value="Chromosome"/>
</dbReference>
<dbReference type="PANTHER" id="PTHR43081">
    <property type="entry name" value="ADENYLATE CYCLASE, TERMINAL-DIFFERENTIATION SPECIFIC-RELATED"/>
    <property type="match status" value="1"/>
</dbReference>
<dbReference type="RefSeq" id="WP_235887295.1">
    <property type="nucleotide sequence ID" value="NZ_AP022593.1"/>
</dbReference>
<dbReference type="InterPro" id="IPR029787">
    <property type="entry name" value="Nucleotide_cyclase"/>
</dbReference>
<protein>
    <recommendedName>
        <fullName evidence="3">Guanylate cyclase domain-containing protein</fullName>
    </recommendedName>
</protein>
<dbReference type="InterPro" id="IPR050697">
    <property type="entry name" value="Adenylyl/Guanylyl_Cyclase_3/4"/>
</dbReference>
<reference evidence="4 5" key="1">
    <citation type="journal article" date="2019" name="Emerg. Microbes Infect.">
        <title>Comprehensive subspecies identification of 175 nontuberculous mycobacteria species based on 7547 genomic profiles.</title>
        <authorList>
            <person name="Matsumoto Y."/>
            <person name="Kinjo T."/>
            <person name="Motooka D."/>
            <person name="Nabeya D."/>
            <person name="Jung N."/>
            <person name="Uechi K."/>
            <person name="Horii T."/>
            <person name="Iida T."/>
            <person name="Fujita J."/>
            <person name="Nakamura S."/>
        </authorList>
    </citation>
    <scope>NUCLEOTIDE SEQUENCE [LARGE SCALE GENOMIC DNA]</scope>
    <source>
        <strain evidence="4 5">JCM 18538</strain>
    </source>
</reference>
<evidence type="ECO:0000313" key="5">
    <source>
        <dbReference type="Proteomes" id="UP000467428"/>
    </source>
</evidence>
<geneLocation type="plasmid" evidence="5">
    <name>pjcm18538 dna</name>
</geneLocation>
<organism evidence="4 5">
    <name type="scientific">Mycolicibacterium arabiense</name>
    <dbReference type="NCBI Taxonomy" id="1286181"/>
    <lineage>
        <taxon>Bacteria</taxon>
        <taxon>Bacillati</taxon>
        <taxon>Actinomycetota</taxon>
        <taxon>Actinomycetes</taxon>
        <taxon>Mycobacteriales</taxon>
        <taxon>Mycobacteriaceae</taxon>
        <taxon>Mycolicibacterium</taxon>
    </lineage>
</organism>
<feature type="transmembrane region" description="Helical" evidence="2">
    <location>
        <begin position="6"/>
        <end position="31"/>
    </location>
</feature>